<accession>A0A4P9C9J6</accession>
<evidence type="ECO:0000256" key="3">
    <source>
        <dbReference type="ARBA" id="ARBA00001954"/>
    </source>
</evidence>
<evidence type="ECO:0000256" key="4">
    <source>
        <dbReference type="ARBA" id="ARBA00011738"/>
    </source>
</evidence>
<dbReference type="InterPro" id="IPR000056">
    <property type="entry name" value="Ribul_P_3_epim-like"/>
</dbReference>
<dbReference type="PANTHER" id="PTHR11749">
    <property type="entry name" value="RIBULOSE-5-PHOSPHATE-3-EPIMERASE"/>
    <property type="match status" value="1"/>
</dbReference>
<dbReference type="Pfam" id="PF00834">
    <property type="entry name" value="Ribul_P_3_epim"/>
    <property type="match status" value="1"/>
</dbReference>
<keyword evidence="10" id="KW-0119">Carbohydrate metabolism</keyword>
<keyword evidence="12" id="KW-1185">Reference proteome</keyword>
<dbReference type="GO" id="GO:0046496">
    <property type="term" value="P:nicotinamide nucleotide metabolic process"/>
    <property type="evidence" value="ECO:0007669"/>
    <property type="project" value="UniProtKB-ARBA"/>
</dbReference>
<sequence length="215" mass="23459">MALVSASILACDQTRIGEQIIKAEAAGIDYIHVDIMDGVYVENMTYGPQLIRDLKKISGLPISVHFEVCHPETFFPIFADCGADIVTFQLDACSNPLHLIQEIRKRGIKAGIGIGPTYGTERLAYLLPCIDWLIMMSAEPGYGGQPLNPCIYEKLREAQEIMVKTESRVPISVDGGVNGSNGQKLVEAGADVLIAGSYVFQDDAMAERVQNLKNL</sequence>
<evidence type="ECO:0000313" key="11">
    <source>
        <dbReference type="EMBL" id="QCT72174.1"/>
    </source>
</evidence>
<reference evidence="11 12" key="1">
    <citation type="submission" date="2018-05" db="EMBL/GenBank/DDBJ databases">
        <title>Genome comparison of Eubacterium sp.</title>
        <authorList>
            <person name="Feng Y."/>
            <person name="Sanchez-Andrea I."/>
            <person name="Stams A.J.M."/>
            <person name="De Vos W.M."/>
        </authorList>
    </citation>
    <scope>NUCLEOTIDE SEQUENCE [LARGE SCALE GENOMIC DNA]</scope>
    <source>
        <strain evidence="11 12">YI</strain>
    </source>
</reference>
<evidence type="ECO:0000256" key="10">
    <source>
        <dbReference type="ARBA" id="ARBA00023277"/>
    </source>
</evidence>
<evidence type="ECO:0000256" key="5">
    <source>
        <dbReference type="ARBA" id="ARBA00022723"/>
    </source>
</evidence>
<dbReference type="GO" id="GO:0006163">
    <property type="term" value="P:purine nucleotide metabolic process"/>
    <property type="evidence" value="ECO:0007669"/>
    <property type="project" value="UniProtKB-ARBA"/>
</dbReference>
<dbReference type="GO" id="GO:0006091">
    <property type="term" value="P:generation of precursor metabolites and energy"/>
    <property type="evidence" value="ECO:0007669"/>
    <property type="project" value="UniProtKB-ARBA"/>
</dbReference>
<dbReference type="GO" id="GO:0016857">
    <property type="term" value="F:racemase and epimerase activity, acting on carbohydrates and derivatives"/>
    <property type="evidence" value="ECO:0007669"/>
    <property type="project" value="InterPro"/>
</dbReference>
<dbReference type="GO" id="GO:1901135">
    <property type="term" value="P:carbohydrate derivative metabolic process"/>
    <property type="evidence" value="ECO:0007669"/>
    <property type="project" value="UniProtKB-ARBA"/>
</dbReference>
<dbReference type="FunFam" id="3.20.20.70:FF:000191">
    <property type="entry name" value="ribulose-phosphate 3-epimerase isoform X2"/>
    <property type="match status" value="1"/>
</dbReference>
<comment type="cofactor">
    <cofactor evidence="2">
        <name>Zn(2+)</name>
        <dbReference type="ChEBI" id="CHEBI:29105"/>
    </cofactor>
</comment>
<comment type="cofactor">
    <cofactor evidence="1">
        <name>Mn(2+)</name>
        <dbReference type="ChEBI" id="CHEBI:29035"/>
    </cofactor>
</comment>
<evidence type="ECO:0000256" key="9">
    <source>
        <dbReference type="ARBA" id="ARBA00023235"/>
    </source>
</evidence>
<evidence type="ECO:0000256" key="1">
    <source>
        <dbReference type="ARBA" id="ARBA00001936"/>
    </source>
</evidence>
<dbReference type="KEGG" id="emt:CPZ25_012855"/>
<keyword evidence="6" id="KW-0862">Zinc</keyword>
<evidence type="ECO:0000313" key="12">
    <source>
        <dbReference type="Proteomes" id="UP000218387"/>
    </source>
</evidence>
<protein>
    <submittedName>
        <fullName evidence="11">Ribulose-phosphate 3-epimerase</fullName>
    </submittedName>
</protein>
<evidence type="ECO:0000256" key="7">
    <source>
        <dbReference type="ARBA" id="ARBA00023004"/>
    </source>
</evidence>
<dbReference type="AlphaFoldDB" id="A0A4P9C9J6"/>
<dbReference type="RefSeq" id="WP_074616441.1">
    <property type="nucleotide sequence ID" value="NZ_CP029487.1"/>
</dbReference>
<keyword evidence="8" id="KW-0464">Manganese</keyword>
<dbReference type="PROSITE" id="PS01085">
    <property type="entry name" value="RIBUL_P_3_EPIMER_1"/>
    <property type="match status" value="1"/>
</dbReference>
<keyword evidence="5" id="KW-0479">Metal-binding</keyword>
<gene>
    <name evidence="11" type="ORF">CPZ25_012855</name>
</gene>
<proteinExistence type="predicted"/>
<dbReference type="EMBL" id="CP029487">
    <property type="protein sequence ID" value="QCT72174.1"/>
    <property type="molecule type" value="Genomic_DNA"/>
</dbReference>
<keyword evidence="9" id="KW-0413">Isomerase</keyword>
<comment type="cofactor">
    <cofactor evidence="3">
        <name>Fe(2+)</name>
        <dbReference type="ChEBI" id="CHEBI:29033"/>
    </cofactor>
</comment>
<evidence type="ECO:0000256" key="8">
    <source>
        <dbReference type="ARBA" id="ARBA00023211"/>
    </source>
</evidence>
<dbReference type="GO" id="GO:0005975">
    <property type="term" value="P:carbohydrate metabolic process"/>
    <property type="evidence" value="ECO:0007669"/>
    <property type="project" value="InterPro"/>
</dbReference>
<name>A0A4P9C9J6_EUBML</name>
<dbReference type="Gene3D" id="3.20.20.70">
    <property type="entry name" value="Aldolase class I"/>
    <property type="match status" value="1"/>
</dbReference>
<dbReference type="NCBIfam" id="NF004076">
    <property type="entry name" value="PRK05581.1-4"/>
    <property type="match status" value="1"/>
</dbReference>
<dbReference type="InterPro" id="IPR013785">
    <property type="entry name" value="Aldolase_TIM"/>
</dbReference>
<evidence type="ECO:0000256" key="2">
    <source>
        <dbReference type="ARBA" id="ARBA00001947"/>
    </source>
</evidence>
<evidence type="ECO:0000256" key="6">
    <source>
        <dbReference type="ARBA" id="ARBA00022833"/>
    </source>
</evidence>
<dbReference type="CDD" id="cd00429">
    <property type="entry name" value="RPE"/>
    <property type="match status" value="1"/>
</dbReference>
<keyword evidence="7" id="KW-0408">Iron</keyword>
<dbReference type="InterPro" id="IPR011060">
    <property type="entry name" value="RibuloseP-bd_barrel"/>
</dbReference>
<dbReference type="GO" id="GO:0046872">
    <property type="term" value="F:metal ion binding"/>
    <property type="evidence" value="ECO:0007669"/>
    <property type="project" value="UniProtKB-KW"/>
</dbReference>
<organism evidence="11 12">
    <name type="scientific">Eubacterium maltosivorans</name>
    <dbReference type="NCBI Taxonomy" id="2041044"/>
    <lineage>
        <taxon>Bacteria</taxon>
        <taxon>Bacillati</taxon>
        <taxon>Bacillota</taxon>
        <taxon>Clostridia</taxon>
        <taxon>Eubacteriales</taxon>
        <taxon>Eubacteriaceae</taxon>
        <taxon>Eubacterium</taxon>
    </lineage>
</organism>
<dbReference type="SUPFAM" id="SSF51366">
    <property type="entry name" value="Ribulose-phoshate binding barrel"/>
    <property type="match status" value="1"/>
</dbReference>
<dbReference type="Proteomes" id="UP000218387">
    <property type="component" value="Chromosome"/>
</dbReference>
<comment type="subunit">
    <text evidence="4">Homodimer.</text>
</comment>